<evidence type="ECO:0000313" key="1">
    <source>
        <dbReference type="EMBL" id="KAG6600977.1"/>
    </source>
</evidence>
<proteinExistence type="predicted"/>
<protein>
    <submittedName>
        <fullName evidence="1">Uncharacterized protein</fullName>
    </submittedName>
</protein>
<dbReference type="Proteomes" id="UP000685013">
    <property type="component" value="Chromosome 4"/>
</dbReference>
<organism evidence="1 2">
    <name type="scientific">Cucurbita argyrosperma subsp. sororia</name>
    <dbReference type="NCBI Taxonomy" id="37648"/>
    <lineage>
        <taxon>Eukaryota</taxon>
        <taxon>Viridiplantae</taxon>
        <taxon>Streptophyta</taxon>
        <taxon>Embryophyta</taxon>
        <taxon>Tracheophyta</taxon>
        <taxon>Spermatophyta</taxon>
        <taxon>Magnoliopsida</taxon>
        <taxon>eudicotyledons</taxon>
        <taxon>Gunneridae</taxon>
        <taxon>Pentapetalae</taxon>
        <taxon>rosids</taxon>
        <taxon>fabids</taxon>
        <taxon>Cucurbitales</taxon>
        <taxon>Cucurbitaceae</taxon>
        <taxon>Cucurbiteae</taxon>
        <taxon>Cucurbita</taxon>
    </lineage>
</organism>
<feature type="non-terminal residue" evidence="1">
    <location>
        <position position="1"/>
    </location>
</feature>
<dbReference type="EMBL" id="JAGKQH010000004">
    <property type="protein sequence ID" value="KAG6600977.1"/>
    <property type="molecule type" value="Genomic_DNA"/>
</dbReference>
<evidence type="ECO:0000313" key="2">
    <source>
        <dbReference type="Proteomes" id="UP000685013"/>
    </source>
</evidence>
<comment type="caution">
    <text evidence="1">The sequence shown here is derived from an EMBL/GenBank/DDBJ whole genome shotgun (WGS) entry which is preliminary data.</text>
</comment>
<gene>
    <name evidence="1" type="ORF">SDJN03_06210</name>
</gene>
<dbReference type="AlphaFoldDB" id="A0AAV6NSQ8"/>
<keyword evidence="2" id="KW-1185">Reference proteome</keyword>
<reference evidence="1 2" key="1">
    <citation type="journal article" date="2021" name="Hortic Res">
        <title>The domestication of Cucurbita argyrosperma as revealed by the genome of its wild relative.</title>
        <authorList>
            <person name="Barrera-Redondo J."/>
            <person name="Sanchez-de la Vega G."/>
            <person name="Aguirre-Liguori J.A."/>
            <person name="Castellanos-Morales G."/>
            <person name="Gutierrez-Guerrero Y.T."/>
            <person name="Aguirre-Dugua X."/>
            <person name="Aguirre-Planter E."/>
            <person name="Tenaillon M.I."/>
            <person name="Lira-Saade R."/>
            <person name="Eguiarte L.E."/>
        </authorList>
    </citation>
    <scope>NUCLEOTIDE SEQUENCE [LARGE SCALE GENOMIC DNA]</scope>
    <source>
        <strain evidence="1">JBR-2021</strain>
    </source>
</reference>
<name>A0AAV6NSQ8_9ROSI</name>
<sequence>MCSKSNHYTRPLLSTYTRHLWSPARQPELQPLRYSQSHEAHLLFIPFLPHLSARPLARLIRILRAQLLIPHKGITLPPVTGWLPTPASESTERESVLGFIGYGWVWGLSLVKELIEDPEFLIESEPPSSYGERLVTKLLFVRIRGGGGGGGDVSGIGKALRLRCVRR</sequence>
<accession>A0AAV6NSQ8</accession>